<comment type="caution">
    <text evidence="2">The sequence shown here is derived from an EMBL/GenBank/DDBJ whole genome shotgun (WGS) entry which is preliminary data.</text>
</comment>
<sequence length="245" mass="26039">MTPPPSPPPPTPSVILVVQAASPRIPGTPDTGAEYREMQRAITHAQYAHALTLESLQAAQARDLPDRLLQNTPAVLHFSARGTPGGGLRFLTDDGGEAPVSDQGLCKLLTEFVAEGLRLVVLSACWTWELAHLLAGTVPCVIGTSGPITDTSCLDYSRTLYSTLAHGRSVAKAHSIAVAAAEMYGAELDCLPELLTAPGVYAEALHLVGAEYRTPPTRTTVKPQGGGFSWRLRKKPMAGDPDLWP</sequence>
<keyword evidence="3" id="KW-1185">Reference proteome</keyword>
<accession>A0ABU4FMD0</accession>
<reference evidence="2 3" key="1">
    <citation type="submission" date="2023-10" db="EMBL/GenBank/DDBJ databases">
        <title>Characterization of rhizosphere-enriched actinobacteria from wheat plants lab-grown on chernevaya soil.</title>
        <authorList>
            <person name="Tikhonova E.N."/>
            <person name="Konopkin A."/>
            <person name="Kravchenko I.K."/>
        </authorList>
    </citation>
    <scope>NUCLEOTIDE SEQUENCE [LARGE SCALE GENOMIC DNA]</scope>
    <source>
        <strain evidence="2 3">RR29</strain>
    </source>
</reference>
<protein>
    <submittedName>
        <fullName evidence="2">CHAT domain-containing protein</fullName>
    </submittedName>
</protein>
<name>A0ABU4FMD0_9ACTN</name>
<evidence type="ECO:0000313" key="2">
    <source>
        <dbReference type="EMBL" id="MDV7221779.1"/>
    </source>
</evidence>
<evidence type="ECO:0000313" key="3">
    <source>
        <dbReference type="Proteomes" id="UP001187346"/>
    </source>
</evidence>
<organism evidence="2 3">
    <name type="scientific">Streptomyces prunicolor</name>
    <dbReference type="NCBI Taxonomy" id="67348"/>
    <lineage>
        <taxon>Bacteria</taxon>
        <taxon>Bacillati</taxon>
        <taxon>Actinomycetota</taxon>
        <taxon>Actinomycetes</taxon>
        <taxon>Kitasatosporales</taxon>
        <taxon>Streptomycetaceae</taxon>
        <taxon>Streptomyces</taxon>
    </lineage>
</organism>
<dbReference type="RefSeq" id="WP_317774874.1">
    <property type="nucleotide sequence ID" value="NZ_JAWMAJ010000189.1"/>
</dbReference>
<dbReference type="EMBL" id="JAWMAJ010000189">
    <property type="protein sequence ID" value="MDV7221779.1"/>
    <property type="molecule type" value="Genomic_DNA"/>
</dbReference>
<evidence type="ECO:0000259" key="1">
    <source>
        <dbReference type="Pfam" id="PF12770"/>
    </source>
</evidence>
<dbReference type="InterPro" id="IPR024983">
    <property type="entry name" value="CHAT_dom"/>
</dbReference>
<proteinExistence type="predicted"/>
<gene>
    <name evidence="2" type="ORF">R5A26_38190</name>
</gene>
<dbReference type="Proteomes" id="UP001187346">
    <property type="component" value="Unassembled WGS sequence"/>
</dbReference>
<feature type="domain" description="CHAT" evidence="1">
    <location>
        <begin position="25"/>
        <end position="173"/>
    </location>
</feature>
<dbReference type="Pfam" id="PF12770">
    <property type="entry name" value="CHAT"/>
    <property type="match status" value="1"/>
</dbReference>